<accession>A0AAN7LBK3</accession>
<sequence>MTSNSLLTILECPYPPSRFFYMQEELRKLIEAPAYIECSSKSQLNVKGVFDEVVLQPPKEEKEGQKHAQNYNWC</sequence>
<evidence type="ECO:0000313" key="2">
    <source>
        <dbReference type="Proteomes" id="UP001345219"/>
    </source>
</evidence>
<dbReference type="AlphaFoldDB" id="A0AAN7LBK3"/>
<reference evidence="1 2" key="1">
    <citation type="journal article" date="2023" name="Hortic Res">
        <title>Pangenome of water caltrop reveals structural variations and asymmetric subgenome divergence after allopolyploidization.</title>
        <authorList>
            <person name="Zhang X."/>
            <person name="Chen Y."/>
            <person name="Wang L."/>
            <person name="Yuan Y."/>
            <person name="Fang M."/>
            <person name="Shi L."/>
            <person name="Lu R."/>
            <person name="Comes H.P."/>
            <person name="Ma Y."/>
            <person name="Chen Y."/>
            <person name="Huang G."/>
            <person name="Zhou Y."/>
            <person name="Zheng Z."/>
            <person name="Qiu Y."/>
        </authorList>
    </citation>
    <scope>NUCLEOTIDE SEQUENCE [LARGE SCALE GENOMIC DNA]</scope>
    <source>
        <tissue evidence="1">Roots</tissue>
    </source>
</reference>
<protein>
    <submittedName>
        <fullName evidence="1">Uncharacterized protein</fullName>
    </submittedName>
</protein>
<comment type="caution">
    <text evidence="1">The sequence shown here is derived from an EMBL/GenBank/DDBJ whole genome shotgun (WGS) entry which is preliminary data.</text>
</comment>
<keyword evidence="2" id="KW-1185">Reference proteome</keyword>
<dbReference type="InterPro" id="IPR027417">
    <property type="entry name" value="P-loop_NTPase"/>
</dbReference>
<dbReference type="EMBL" id="JAXIOK010000002">
    <property type="protein sequence ID" value="KAK4778101.1"/>
    <property type="molecule type" value="Genomic_DNA"/>
</dbReference>
<organism evidence="1 2">
    <name type="scientific">Trapa incisa</name>
    <dbReference type="NCBI Taxonomy" id="236973"/>
    <lineage>
        <taxon>Eukaryota</taxon>
        <taxon>Viridiplantae</taxon>
        <taxon>Streptophyta</taxon>
        <taxon>Embryophyta</taxon>
        <taxon>Tracheophyta</taxon>
        <taxon>Spermatophyta</taxon>
        <taxon>Magnoliopsida</taxon>
        <taxon>eudicotyledons</taxon>
        <taxon>Gunneridae</taxon>
        <taxon>Pentapetalae</taxon>
        <taxon>rosids</taxon>
        <taxon>malvids</taxon>
        <taxon>Myrtales</taxon>
        <taxon>Lythraceae</taxon>
        <taxon>Trapa</taxon>
    </lineage>
</organism>
<dbReference type="Gene3D" id="3.40.50.300">
    <property type="entry name" value="P-loop containing nucleotide triphosphate hydrolases"/>
    <property type="match status" value="1"/>
</dbReference>
<gene>
    <name evidence="1" type="ORF">SAY87_018288</name>
</gene>
<name>A0AAN7LBK3_9MYRT</name>
<evidence type="ECO:0000313" key="1">
    <source>
        <dbReference type="EMBL" id="KAK4778101.1"/>
    </source>
</evidence>
<proteinExistence type="predicted"/>
<dbReference type="Proteomes" id="UP001345219">
    <property type="component" value="Chromosome 14"/>
</dbReference>